<reference evidence="6 7" key="1">
    <citation type="submission" date="2019-02" db="EMBL/GenBank/DDBJ databases">
        <title>Genomic Encyclopedia of Type Strains, Phase IV (KMG-IV): sequencing the most valuable type-strain genomes for metagenomic binning, comparative biology and taxonomic classification.</title>
        <authorList>
            <person name="Goeker M."/>
        </authorList>
    </citation>
    <scope>NUCLEOTIDE SEQUENCE [LARGE SCALE GENOMIC DNA]</scope>
    <source>
        <strain evidence="6 7">DSM 105135</strain>
    </source>
</reference>
<dbReference type="Pfam" id="PF00216">
    <property type="entry name" value="Bac_DNA_binding"/>
    <property type="match status" value="1"/>
</dbReference>
<dbReference type="OrthoDB" id="9799835at2"/>
<dbReference type="AlphaFoldDB" id="A0A4V2G3H8"/>
<evidence type="ECO:0000313" key="6">
    <source>
        <dbReference type="EMBL" id="RZU37086.1"/>
    </source>
</evidence>
<dbReference type="EMBL" id="SHKX01000015">
    <property type="protein sequence ID" value="RZU37086.1"/>
    <property type="molecule type" value="Genomic_DNA"/>
</dbReference>
<dbReference type="GO" id="GO:0030261">
    <property type="term" value="P:chromosome condensation"/>
    <property type="evidence" value="ECO:0007669"/>
    <property type="project" value="UniProtKB-KW"/>
</dbReference>
<comment type="function">
    <text evidence="1">Histone-like DNA-binding protein which is capable of wrapping DNA to stabilize it, and thus to prevent its denaturation under extreme environmental conditions.</text>
</comment>
<dbReference type="GO" id="GO:0005829">
    <property type="term" value="C:cytosol"/>
    <property type="evidence" value="ECO:0007669"/>
    <property type="project" value="TreeGrafter"/>
</dbReference>
<dbReference type="PROSITE" id="PS00045">
    <property type="entry name" value="HISTONE_LIKE"/>
    <property type="match status" value="1"/>
</dbReference>
<organism evidence="6 7">
    <name type="scientific">Fluviicoccus keumensis</name>
    <dbReference type="NCBI Taxonomy" id="1435465"/>
    <lineage>
        <taxon>Bacteria</taxon>
        <taxon>Pseudomonadati</taxon>
        <taxon>Pseudomonadota</taxon>
        <taxon>Gammaproteobacteria</taxon>
        <taxon>Moraxellales</taxon>
        <taxon>Moraxellaceae</taxon>
        <taxon>Fluviicoccus</taxon>
    </lineage>
</organism>
<dbReference type="GO" id="GO:0006270">
    <property type="term" value="P:DNA replication initiation"/>
    <property type="evidence" value="ECO:0007669"/>
    <property type="project" value="UniProtKB-ARBA"/>
</dbReference>
<dbReference type="InterPro" id="IPR000119">
    <property type="entry name" value="Hist_DNA-bd"/>
</dbReference>
<dbReference type="GO" id="GO:0006351">
    <property type="term" value="P:DNA-templated transcription"/>
    <property type="evidence" value="ECO:0007669"/>
    <property type="project" value="UniProtKB-ARBA"/>
</dbReference>
<accession>A0A4V2G3H8</accession>
<name>A0A4V2G3H8_9GAMM</name>
<dbReference type="PANTHER" id="PTHR33175:SF3">
    <property type="entry name" value="DNA-BINDING PROTEIN HU-BETA"/>
    <property type="match status" value="1"/>
</dbReference>
<dbReference type="GO" id="GO:0030527">
    <property type="term" value="F:structural constituent of chromatin"/>
    <property type="evidence" value="ECO:0007669"/>
    <property type="project" value="InterPro"/>
</dbReference>
<dbReference type="InterPro" id="IPR020816">
    <property type="entry name" value="Histone-like_DNA-bd_CS"/>
</dbReference>
<dbReference type="PRINTS" id="PR01727">
    <property type="entry name" value="DNABINDINGHU"/>
</dbReference>
<evidence type="ECO:0000256" key="4">
    <source>
        <dbReference type="ARBA" id="ARBA00023125"/>
    </source>
</evidence>
<dbReference type="PANTHER" id="PTHR33175">
    <property type="entry name" value="DNA-BINDING PROTEIN HU"/>
    <property type="match status" value="1"/>
</dbReference>
<dbReference type="GO" id="GO:0003677">
    <property type="term" value="F:DNA binding"/>
    <property type="evidence" value="ECO:0007669"/>
    <property type="project" value="UniProtKB-KW"/>
</dbReference>
<dbReference type="Gene3D" id="4.10.520.10">
    <property type="entry name" value="IHF-like DNA-binding proteins"/>
    <property type="match status" value="1"/>
</dbReference>
<dbReference type="InterPro" id="IPR010992">
    <property type="entry name" value="IHF-like_DNA-bd_dom_sf"/>
</dbReference>
<evidence type="ECO:0000256" key="2">
    <source>
        <dbReference type="ARBA" id="ARBA00010529"/>
    </source>
</evidence>
<dbReference type="SMART" id="SM00411">
    <property type="entry name" value="BHL"/>
    <property type="match status" value="1"/>
</dbReference>
<dbReference type="RefSeq" id="WP_130415175.1">
    <property type="nucleotide sequence ID" value="NZ_SHKX01000015.1"/>
</dbReference>
<dbReference type="SUPFAM" id="SSF47729">
    <property type="entry name" value="IHF-like DNA-binding proteins"/>
    <property type="match status" value="1"/>
</dbReference>
<protein>
    <submittedName>
        <fullName evidence="6">Nucleoid protein HU beta subunit</fullName>
    </submittedName>
</protein>
<evidence type="ECO:0000313" key="7">
    <source>
        <dbReference type="Proteomes" id="UP000292423"/>
    </source>
</evidence>
<sequence>MNKSELIDAIAASANLTKADAGRALDAVTAAITDALKAGDSVTLVGFGTFGVKERAARTGRNPKTNEKIEIAARKVPDFKAGKGLKDAIA</sequence>
<dbReference type="GO" id="GO:0042802">
    <property type="term" value="F:identical protein binding"/>
    <property type="evidence" value="ECO:0007669"/>
    <property type="project" value="UniProtKB-ARBA"/>
</dbReference>
<comment type="caution">
    <text evidence="6">The sequence shown here is derived from an EMBL/GenBank/DDBJ whole genome shotgun (WGS) entry which is preliminary data.</text>
</comment>
<comment type="similarity">
    <text evidence="2 5">Belongs to the bacterial histone-like protein family.</text>
</comment>
<dbReference type="GO" id="GO:1990178">
    <property type="term" value="C:HU-DNA complex"/>
    <property type="evidence" value="ECO:0007669"/>
    <property type="project" value="UniProtKB-ARBA"/>
</dbReference>
<evidence type="ECO:0000256" key="1">
    <source>
        <dbReference type="ARBA" id="ARBA00003819"/>
    </source>
</evidence>
<keyword evidence="4" id="KW-0238">DNA-binding</keyword>
<dbReference type="GO" id="GO:1990103">
    <property type="term" value="C:DnaA-HU complex"/>
    <property type="evidence" value="ECO:0007669"/>
    <property type="project" value="UniProtKB-ARBA"/>
</dbReference>
<gene>
    <name evidence="6" type="ORF">EV700_2955</name>
</gene>
<keyword evidence="3" id="KW-0226">DNA condensation</keyword>
<proteinExistence type="inferred from homology"/>
<dbReference type="CDD" id="cd13831">
    <property type="entry name" value="HU"/>
    <property type="match status" value="1"/>
</dbReference>
<evidence type="ECO:0000256" key="3">
    <source>
        <dbReference type="ARBA" id="ARBA00023067"/>
    </source>
</evidence>
<dbReference type="FunFam" id="4.10.520.10:FF:000001">
    <property type="entry name" value="DNA-binding protein HU"/>
    <property type="match status" value="1"/>
</dbReference>
<keyword evidence="7" id="KW-1185">Reference proteome</keyword>
<evidence type="ECO:0000256" key="5">
    <source>
        <dbReference type="RuleBase" id="RU003939"/>
    </source>
</evidence>
<dbReference type="Proteomes" id="UP000292423">
    <property type="component" value="Unassembled WGS sequence"/>
</dbReference>